<dbReference type="eggNOG" id="COG3142">
    <property type="taxonomic scope" value="Bacteria"/>
</dbReference>
<dbReference type="SUPFAM" id="SSF110395">
    <property type="entry name" value="CutC-like"/>
    <property type="match status" value="1"/>
</dbReference>
<dbReference type="PANTHER" id="PTHR12598">
    <property type="entry name" value="COPPER HOMEOSTASIS PROTEIN CUTC"/>
    <property type="match status" value="1"/>
</dbReference>
<dbReference type="EMBL" id="BBMN01000028">
    <property type="protein sequence ID" value="GAL08598.1"/>
    <property type="molecule type" value="Genomic_DNA"/>
</dbReference>
<dbReference type="Gene3D" id="3.20.20.380">
    <property type="entry name" value="Copper homeostasis (CutC) domain"/>
    <property type="match status" value="1"/>
</dbReference>
<evidence type="ECO:0000313" key="4">
    <source>
        <dbReference type="Proteomes" id="UP000029227"/>
    </source>
</evidence>
<accession>A0A090R275</accession>
<dbReference type="GO" id="GO:0005507">
    <property type="term" value="F:copper ion binding"/>
    <property type="evidence" value="ECO:0007669"/>
    <property type="project" value="TreeGrafter"/>
</dbReference>
<dbReference type="AlphaFoldDB" id="A0A090R275"/>
<comment type="caution">
    <text evidence="3">The sequence shown here is derived from an EMBL/GenBank/DDBJ whole genome shotgun (WGS) entry which is preliminary data.</text>
</comment>
<evidence type="ECO:0000256" key="2">
    <source>
        <dbReference type="ARBA" id="ARBA00019014"/>
    </source>
</evidence>
<reference evidence="3 4" key="1">
    <citation type="journal article" date="2014" name="Genome Announc.">
        <title>Draft Genome Sequences of Two Vibrionaceae Species, Vibrio ponticus C121 and Photobacterium aphoticum C119, Isolated as Coral Reef Microbiota.</title>
        <authorList>
            <person name="Al-saari N."/>
            <person name="Meirelles P.M."/>
            <person name="Mino S."/>
            <person name="Suda W."/>
            <person name="Oshima K."/>
            <person name="Hattori M."/>
            <person name="Ohkuma M."/>
            <person name="Thompson F.L."/>
            <person name="Gomez-Gil B."/>
            <person name="Sawabe T."/>
            <person name="Sawabe T."/>
        </authorList>
    </citation>
    <scope>NUCLEOTIDE SEQUENCE [LARGE SCALE GENOMIC DNA]</scope>
    <source>
        <strain evidence="3 4">JCM 19237</strain>
    </source>
</reference>
<protein>
    <recommendedName>
        <fullName evidence="2">Copper homeostasis protein cutC homolog</fullName>
    </recommendedName>
</protein>
<evidence type="ECO:0000256" key="1">
    <source>
        <dbReference type="ARBA" id="ARBA00007768"/>
    </source>
</evidence>
<dbReference type="STRING" id="754436.JCM19237_3137"/>
<dbReference type="Proteomes" id="UP000029227">
    <property type="component" value="Unassembled WGS sequence"/>
</dbReference>
<sequence length="42" mass="4430">MLKNLEVCIDNIESLHYAQQGGATRIELCSSLALGGLTPNVG</sequence>
<dbReference type="Pfam" id="PF03932">
    <property type="entry name" value="CutC"/>
    <property type="match status" value="1"/>
</dbReference>
<dbReference type="PANTHER" id="PTHR12598:SF0">
    <property type="entry name" value="COPPER HOMEOSTASIS PROTEIN CUTC HOMOLOG"/>
    <property type="match status" value="1"/>
</dbReference>
<proteinExistence type="inferred from homology"/>
<comment type="similarity">
    <text evidence="1">Belongs to the CutC family.</text>
</comment>
<dbReference type="InterPro" id="IPR005627">
    <property type="entry name" value="CutC-like"/>
</dbReference>
<gene>
    <name evidence="3" type="ORF">JCM19237_3137</name>
</gene>
<organism evidence="3 4">
    <name type="scientific">Photobacterium aphoticum</name>
    <dbReference type="NCBI Taxonomy" id="754436"/>
    <lineage>
        <taxon>Bacteria</taxon>
        <taxon>Pseudomonadati</taxon>
        <taxon>Pseudomonadota</taxon>
        <taxon>Gammaproteobacteria</taxon>
        <taxon>Vibrionales</taxon>
        <taxon>Vibrionaceae</taxon>
        <taxon>Photobacterium</taxon>
    </lineage>
</organism>
<evidence type="ECO:0000313" key="3">
    <source>
        <dbReference type="EMBL" id="GAL08598.1"/>
    </source>
</evidence>
<dbReference type="InterPro" id="IPR036822">
    <property type="entry name" value="CutC-like_dom_sf"/>
</dbReference>
<name>A0A090R275_9GAMM</name>